<feature type="region of interest" description="Disordered" evidence="1">
    <location>
        <begin position="463"/>
        <end position="484"/>
    </location>
</feature>
<comment type="caution">
    <text evidence="3">The sequence shown here is derived from an EMBL/GenBank/DDBJ whole genome shotgun (WGS) entry which is preliminary data.</text>
</comment>
<gene>
    <name evidence="3" type="ORF">PUN28_006506</name>
</gene>
<proteinExistence type="predicted"/>
<evidence type="ECO:0000256" key="2">
    <source>
        <dbReference type="SAM" id="SignalP"/>
    </source>
</evidence>
<dbReference type="AlphaFoldDB" id="A0AAW2GAY1"/>
<feature type="region of interest" description="Disordered" evidence="1">
    <location>
        <begin position="69"/>
        <end position="100"/>
    </location>
</feature>
<evidence type="ECO:0000313" key="3">
    <source>
        <dbReference type="EMBL" id="KAL0124698.1"/>
    </source>
</evidence>
<dbReference type="EMBL" id="JADYXP020000005">
    <property type="protein sequence ID" value="KAL0124698.1"/>
    <property type="molecule type" value="Genomic_DNA"/>
</dbReference>
<feature type="compositionally biased region" description="Polar residues" evidence="1">
    <location>
        <begin position="467"/>
        <end position="479"/>
    </location>
</feature>
<keyword evidence="2" id="KW-0732">Signal</keyword>
<feature type="signal peptide" evidence="2">
    <location>
        <begin position="1"/>
        <end position="20"/>
    </location>
</feature>
<protein>
    <submittedName>
        <fullName evidence="3">Uncharacterized protein</fullName>
    </submittedName>
</protein>
<feature type="compositionally biased region" description="Polar residues" evidence="1">
    <location>
        <begin position="73"/>
        <end position="95"/>
    </location>
</feature>
<name>A0AAW2GAY1_9HYME</name>
<organism evidence="3 4">
    <name type="scientific">Cardiocondyla obscurior</name>
    <dbReference type="NCBI Taxonomy" id="286306"/>
    <lineage>
        <taxon>Eukaryota</taxon>
        <taxon>Metazoa</taxon>
        <taxon>Ecdysozoa</taxon>
        <taxon>Arthropoda</taxon>
        <taxon>Hexapoda</taxon>
        <taxon>Insecta</taxon>
        <taxon>Pterygota</taxon>
        <taxon>Neoptera</taxon>
        <taxon>Endopterygota</taxon>
        <taxon>Hymenoptera</taxon>
        <taxon>Apocrita</taxon>
        <taxon>Aculeata</taxon>
        <taxon>Formicoidea</taxon>
        <taxon>Formicidae</taxon>
        <taxon>Myrmicinae</taxon>
        <taxon>Cardiocondyla</taxon>
    </lineage>
</organism>
<evidence type="ECO:0000256" key="1">
    <source>
        <dbReference type="SAM" id="MobiDB-lite"/>
    </source>
</evidence>
<dbReference type="Proteomes" id="UP001430953">
    <property type="component" value="Unassembled WGS sequence"/>
</dbReference>
<keyword evidence="4" id="KW-1185">Reference proteome</keyword>
<reference evidence="3 4" key="1">
    <citation type="submission" date="2023-03" db="EMBL/GenBank/DDBJ databases">
        <title>High recombination rates correlate with genetic variation in Cardiocondyla obscurior ants.</title>
        <authorList>
            <person name="Errbii M."/>
        </authorList>
    </citation>
    <scope>NUCLEOTIDE SEQUENCE [LARGE SCALE GENOMIC DNA]</scope>
    <source>
        <strain evidence="3">Alpha-2009</strain>
        <tissue evidence="3">Whole body</tissue>
    </source>
</reference>
<evidence type="ECO:0000313" key="4">
    <source>
        <dbReference type="Proteomes" id="UP001430953"/>
    </source>
</evidence>
<sequence length="566" mass="63246">MWPGSLVLFVVNALIPLVHSLPSNIDWNTAHNDSDSIAQNERTLKLFLQLATSAANRLSYLREADKKYDCNSRDNNPPISTTEDAVATQSPSQTDLEWPDKSQEIQKKLSPADFDINPDRNQTALYSQLQKLFDTFNLRNTDEENTMRKQKLDNEIGLIKNITNTSSINELTRTANKFFTKPRDQQESTSGISQRLFGLDLPQAVPKFISDVRENVNQHIPSEITQHTRELSDKIGNVNQGLLEPVVKNTAIIPRAANNFSVANQILSDTKNIMESMIQVLPEAAKGATSLLNKIIPQSQDVIKNPLKVAEEGQKYLAHLNHVRQEHLASNAEGNIRKTAGAFGGNDQEATDFLINVGNLTKDSSAPLPRLFLDFNKNERNDSEIRTGHDYDRLTSITEDLSQGIKESESTGVTFATSASPDQLESSAFTLIVTSTEHQAKTFGDAENSEDTRDKLKSNLEEATRLGDNSSAGNGMNQSRENHERDYMHGQLSEAKLQEISDRLINALWPIIRKRIDNNRNLASDRYNEQLNKDFPSNIASNFGRAINGQDLNYTVSTKVKLDIKA</sequence>
<accession>A0AAW2GAY1</accession>
<feature type="chain" id="PRO_5043598516" evidence="2">
    <location>
        <begin position="21"/>
        <end position="566"/>
    </location>
</feature>